<reference evidence="2 3" key="1">
    <citation type="submission" date="2019-03" db="EMBL/GenBank/DDBJ databases">
        <title>Draft genome sequence of Xylaria hypoxylon DSM 108379, a ubiquitous saprotrophic-parasitic fungi on hardwood.</title>
        <authorList>
            <person name="Buettner E."/>
            <person name="Leonhardt S."/>
            <person name="Gebauer A.M."/>
            <person name="Liers C."/>
            <person name="Hofrichter M."/>
            <person name="Kellner H."/>
        </authorList>
    </citation>
    <scope>NUCLEOTIDE SEQUENCE [LARGE SCALE GENOMIC DNA]</scope>
    <source>
        <strain evidence="2 3">DSM 108379</strain>
    </source>
</reference>
<dbReference type="Proteomes" id="UP000297716">
    <property type="component" value="Unassembled WGS sequence"/>
</dbReference>
<organism evidence="2 3">
    <name type="scientific">Xylaria hypoxylon</name>
    <dbReference type="NCBI Taxonomy" id="37992"/>
    <lineage>
        <taxon>Eukaryota</taxon>
        <taxon>Fungi</taxon>
        <taxon>Dikarya</taxon>
        <taxon>Ascomycota</taxon>
        <taxon>Pezizomycotina</taxon>
        <taxon>Sordariomycetes</taxon>
        <taxon>Xylariomycetidae</taxon>
        <taxon>Xylariales</taxon>
        <taxon>Xylariaceae</taxon>
        <taxon>Xylaria</taxon>
    </lineage>
</organism>
<evidence type="ECO:0000256" key="1">
    <source>
        <dbReference type="SAM" id="MobiDB-lite"/>
    </source>
</evidence>
<dbReference type="InterPro" id="IPR036852">
    <property type="entry name" value="Peptidase_S8/S53_dom_sf"/>
</dbReference>
<dbReference type="OrthoDB" id="3565018at2759"/>
<evidence type="ECO:0000313" key="3">
    <source>
        <dbReference type="Proteomes" id="UP000297716"/>
    </source>
</evidence>
<sequence length="657" mass="72948">MLLKRYLKLAIQFQPAEPFSELVASSVDEEDRKLPVFSWLRSSDTDSPVRRQILERLMGQLPISQLREHLTGPSWFGKEMSLDITSLAFDPSLLDFFVYFIRKELARVEDGAATAGSPSNSRQKLPSQQQPPPPPSSTQQQTVQYRHRHRPPSMVVVSRSGVDFEHALKYVNIPSFETGTAERHTEALSIFRWLKCKDVERVFQVHVDDCRHHPHSEEDIEKALAGLDIRELDWRRVDLSAISVSAAAPGVEKLWLYSSGNLAVLDHWFGENGICTLPNLRNVYIKIIHYTFLGESRALQCQDICLNGPHPQGVEVDVSIATRWGVNMGSGMHGGPAGSVRKFRPVEVTNLNVFLEFCRTDSRIKVGVVYTGISTARFSIDSHAVHGRSFVWTNTAMEFEQEASWWLATDSHGSQMANIISQLDPRCIFSIAQVTDDARYFGKGSVVKLISEGVQIIICSFALRDVVRKAKSMGIIIMCGTSDEGENTDEVWPAAYYTQQEGAVERFDNVLPIVGCDEHGKPSRFSSEAAGRYYFRGKDIDASGTDSELLKEPGVVRGSSVATAMATGIASLILACYHMLLALPEPKVPDAADAPGIVNAIFHKMLQPTTVGPGMPDSMAKCHRLVTASRFFPVDANSILDEDYFIDHIGKLYAGGE</sequence>
<dbReference type="GO" id="GO:0004252">
    <property type="term" value="F:serine-type endopeptidase activity"/>
    <property type="evidence" value="ECO:0007669"/>
    <property type="project" value="InterPro"/>
</dbReference>
<dbReference type="EMBL" id="SKBN01000118">
    <property type="protein sequence ID" value="TGJ82712.1"/>
    <property type="molecule type" value="Genomic_DNA"/>
</dbReference>
<dbReference type="GO" id="GO:0006508">
    <property type="term" value="P:proteolysis"/>
    <property type="evidence" value="ECO:0007669"/>
    <property type="project" value="InterPro"/>
</dbReference>
<comment type="caution">
    <text evidence="2">The sequence shown here is derived from an EMBL/GenBank/DDBJ whole genome shotgun (WGS) entry which is preliminary data.</text>
</comment>
<gene>
    <name evidence="2" type="ORF">E0Z10_g6061</name>
</gene>
<dbReference type="AlphaFoldDB" id="A0A4Z0Z290"/>
<evidence type="ECO:0000313" key="2">
    <source>
        <dbReference type="EMBL" id="TGJ82712.1"/>
    </source>
</evidence>
<feature type="region of interest" description="Disordered" evidence="1">
    <location>
        <begin position="112"/>
        <end position="150"/>
    </location>
</feature>
<dbReference type="STRING" id="37992.A0A4Z0Z290"/>
<name>A0A4Z0Z290_9PEZI</name>
<accession>A0A4Z0Z290</accession>
<feature type="compositionally biased region" description="Polar residues" evidence="1">
    <location>
        <begin position="116"/>
        <end position="125"/>
    </location>
</feature>
<keyword evidence="3" id="KW-1185">Reference proteome</keyword>
<evidence type="ECO:0008006" key="4">
    <source>
        <dbReference type="Google" id="ProtNLM"/>
    </source>
</evidence>
<dbReference type="SUPFAM" id="SSF52743">
    <property type="entry name" value="Subtilisin-like"/>
    <property type="match status" value="1"/>
</dbReference>
<protein>
    <recommendedName>
        <fullName evidence="4">Peptidase S8/S53 domain-containing protein</fullName>
    </recommendedName>
</protein>
<dbReference type="Gene3D" id="3.40.50.200">
    <property type="entry name" value="Peptidase S8/S53 domain"/>
    <property type="match status" value="1"/>
</dbReference>
<proteinExistence type="predicted"/>